<keyword evidence="6 15" id="KW-0808">Transferase</keyword>
<dbReference type="PANTHER" id="PTHR11817">
    <property type="entry name" value="PYRUVATE KINASE"/>
    <property type="match status" value="1"/>
</dbReference>
<organism evidence="17 18">
    <name type="scientific">Jutongia huaianensis</name>
    <dbReference type="NCBI Taxonomy" id="2763668"/>
    <lineage>
        <taxon>Bacteria</taxon>
        <taxon>Bacillati</taxon>
        <taxon>Bacillota</taxon>
        <taxon>Clostridia</taxon>
        <taxon>Lachnospirales</taxon>
        <taxon>Lachnospiraceae</taxon>
        <taxon>Jutongia</taxon>
    </lineage>
</organism>
<evidence type="ECO:0000256" key="8">
    <source>
        <dbReference type="ARBA" id="ARBA00022741"/>
    </source>
</evidence>
<evidence type="ECO:0000256" key="6">
    <source>
        <dbReference type="ARBA" id="ARBA00022679"/>
    </source>
</evidence>
<dbReference type="EMBL" id="JACRSX010000009">
    <property type="protein sequence ID" value="MBC8562589.1"/>
    <property type="molecule type" value="Genomic_DNA"/>
</dbReference>
<keyword evidence="10" id="KW-0067">ATP-binding</keyword>
<sequence length="326" mass="35827">MEFYGTLGSACESEKTLEEMFRTGMTGVRVNLSHQDLDDREEWLENMRRAAKRCDIKPELLVDLQGPELRIGKLKKPIILEEGKKVILGKGGIKLSKQIRTSLEKGQEILVDDGKLLLKVKKAKENYAECIVVRGGVLKSKKSITIPGLELELPTLTKADMANIHNAQEAGVTGVMLPFVRGAQDVINLRKTLQAEGVGDIRIFAKIENLAGYEAVDEIIPESDMIVIARGDLGMAVPLWELPAIQKDISERCKKAGKPFMVVTQLLHSMEEAMVPTRAEVSDIYNAVLDGADALMLTGETAAGNYPGIAMGYLVQTANQALQKRK</sequence>
<comment type="pathway">
    <text evidence="2 15">Carbohydrate degradation; glycolysis; pyruvate from D-glyceraldehyde 3-phosphate: step 5/5.</text>
</comment>
<dbReference type="NCBIfam" id="TIGR01064">
    <property type="entry name" value="pyruv_kin"/>
    <property type="match status" value="1"/>
</dbReference>
<dbReference type="GO" id="GO:0016301">
    <property type="term" value="F:kinase activity"/>
    <property type="evidence" value="ECO:0007669"/>
    <property type="project" value="UniProtKB-KW"/>
</dbReference>
<evidence type="ECO:0000256" key="9">
    <source>
        <dbReference type="ARBA" id="ARBA00022777"/>
    </source>
</evidence>
<evidence type="ECO:0000256" key="10">
    <source>
        <dbReference type="ARBA" id="ARBA00022840"/>
    </source>
</evidence>
<dbReference type="Gene3D" id="3.20.20.60">
    <property type="entry name" value="Phosphoenolpyruvate-binding domains"/>
    <property type="match status" value="1"/>
</dbReference>
<dbReference type="PRINTS" id="PR01050">
    <property type="entry name" value="PYRUVTKNASE"/>
</dbReference>
<dbReference type="InterPro" id="IPR015793">
    <property type="entry name" value="Pyrv_Knase_brl"/>
</dbReference>
<protein>
    <recommendedName>
        <fullName evidence="5 14">Pyruvate kinase</fullName>
        <ecNumber evidence="4 14">2.7.1.40</ecNumber>
    </recommendedName>
</protein>
<keyword evidence="7" id="KW-0479">Metal-binding</keyword>
<evidence type="ECO:0000256" key="14">
    <source>
        <dbReference type="NCBIfam" id="TIGR01064"/>
    </source>
</evidence>
<dbReference type="Pfam" id="PF00224">
    <property type="entry name" value="PK"/>
    <property type="match status" value="1"/>
</dbReference>
<dbReference type="InterPro" id="IPR015813">
    <property type="entry name" value="Pyrv/PenolPyrv_kinase-like_dom"/>
</dbReference>
<keyword evidence="18" id="KW-1185">Reference proteome</keyword>
<reference evidence="17 18" key="1">
    <citation type="submission" date="2020-08" db="EMBL/GenBank/DDBJ databases">
        <title>Genome public.</title>
        <authorList>
            <person name="Liu C."/>
            <person name="Sun Q."/>
        </authorList>
    </citation>
    <scope>NUCLEOTIDE SEQUENCE [LARGE SCALE GENOMIC DNA]</scope>
    <source>
        <strain evidence="17 18">NSJ-37</strain>
    </source>
</reference>
<dbReference type="SUPFAM" id="SSF51621">
    <property type="entry name" value="Phosphoenolpyruvate/pyruvate domain"/>
    <property type="match status" value="1"/>
</dbReference>
<feature type="domain" description="Pyruvate kinase barrel" evidence="16">
    <location>
        <begin position="5"/>
        <end position="308"/>
    </location>
</feature>
<proteinExistence type="inferred from homology"/>
<keyword evidence="12 15" id="KW-0324">Glycolysis</keyword>
<dbReference type="SUPFAM" id="SSF50800">
    <property type="entry name" value="PK beta-barrel domain-like"/>
    <property type="match status" value="1"/>
</dbReference>
<comment type="similarity">
    <text evidence="3 15">Belongs to the pyruvate kinase family.</text>
</comment>
<evidence type="ECO:0000256" key="1">
    <source>
        <dbReference type="ARBA" id="ARBA00001958"/>
    </source>
</evidence>
<name>A0ABR7N1T3_9FIRM</name>
<evidence type="ECO:0000313" key="18">
    <source>
        <dbReference type="Proteomes" id="UP000606193"/>
    </source>
</evidence>
<keyword evidence="13 17" id="KW-0670">Pyruvate</keyword>
<evidence type="ECO:0000256" key="13">
    <source>
        <dbReference type="ARBA" id="ARBA00023317"/>
    </source>
</evidence>
<dbReference type="Gene3D" id="2.40.33.10">
    <property type="entry name" value="PK beta-barrel domain-like"/>
    <property type="match status" value="1"/>
</dbReference>
<keyword evidence="11 15" id="KW-0460">Magnesium</keyword>
<keyword evidence="8" id="KW-0547">Nucleotide-binding</keyword>
<evidence type="ECO:0000256" key="4">
    <source>
        <dbReference type="ARBA" id="ARBA00012142"/>
    </source>
</evidence>
<keyword evidence="9 15" id="KW-0418">Kinase</keyword>
<evidence type="ECO:0000256" key="7">
    <source>
        <dbReference type="ARBA" id="ARBA00022723"/>
    </source>
</evidence>
<dbReference type="InterPro" id="IPR011037">
    <property type="entry name" value="Pyrv_Knase-like_insert_dom_sf"/>
</dbReference>
<accession>A0ABR7N1T3</accession>
<dbReference type="InterPro" id="IPR015806">
    <property type="entry name" value="Pyrv_Knase_insert_dom_sf"/>
</dbReference>
<dbReference type="InterPro" id="IPR001697">
    <property type="entry name" value="Pyr_Knase"/>
</dbReference>
<dbReference type="InterPro" id="IPR040442">
    <property type="entry name" value="Pyrv_kinase-like_dom_sf"/>
</dbReference>
<evidence type="ECO:0000256" key="11">
    <source>
        <dbReference type="ARBA" id="ARBA00022842"/>
    </source>
</evidence>
<evidence type="ECO:0000256" key="12">
    <source>
        <dbReference type="ARBA" id="ARBA00023152"/>
    </source>
</evidence>
<evidence type="ECO:0000256" key="2">
    <source>
        <dbReference type="ARBA" id="ARBA00004997"/>
    </source>
</evidence>
<evidence type="ECO:0000256" key="15">
    <source>
        <dbReference type="RuleBase" id="RU000504"/>
    </source>
</evidence>
<dbReference type="Proteomes" id="UP000606193">
    <property type="component" value="Unassembled WGS sequence"/>
</dbReference>
<comment type="catalytic activity">
    <reaction evidence="15">
        <text>pyruvate + ATP = phosphoenolpyruvate + ADP + H(+)</text>
        <dbReference type="Rhea" id="RHEA:18157"/>
        <dbReference type="ChEBI" id="CHEBI:15361"/>
        <dbReference type="ChEBI" id="CHEBI:15378"/>
        <dbReference type="ChEBI" id="CHEBI:30616"/>
        <dbReference type="ChEBI" id="CHEBI:58702"/>
        <dbReference type="ChEBI" id="CHEBI:456216"/>
        <dbReference type="EC" id="2.7.1.40"/>
    </reaction>
</comment>
<dbReference type="GO" id="GO:0004743">
    <property type="term" value="F:pyruvate kinase activity"/>
    <property type="evidence" value="ECO:0007669"/>
    <property type="project" value="UniProtKB-EC"/>
</dbReference>
<evidence type="ECO:0000259" key="16">
    <source>
        <dbReference type="Pfam" id="PF00224"/>
    </source>
</evidence>
<comment type="caution">
    <text evidence="17">The sequence shown here is derived from an EMBL/GenBank/DDBJ whole genome shotgun (WGS) entry which is preliminary data.</text>
</comment>
<evidence type="ECO:0000256" key="5">
    <source>
        <dbReference type="ARBA" id="ARBA00018587"/>
    </source>
</evidence>
<evidence type="ECO:0000313" key="17">
    <source>
        <dbReference type="EMBL" id="MBC8562589.1"/>
    </source>
</evidence>
<dbReference type="EC" id="2.7.1.40" evidence="4 14"/>
<comment type="cofactor">
    <cofactor evidence="1">
        <name>K(+)</name>
        <dbReference type="ChEBI" id="CHEBI:29103"/>
    </cofactor>
</comment>
<gene>
    <name evidence="17" type="primary">pyk</name>
    <name evidence="17" type="ORF">H8704_08100</name>
</gene>
<evidence type="ECO:0000256" key="3">
    <source>
        <dbReference type="ARBA" id="ARBA00008663"/>
    </source>
</evidence>